<dbReference type="GO" id="GO:0005524">
    <property type="term" value="F:ATP binding"/>
    <property type="evidence" value="ECO:0007669"/>
    <property type="project" value="UniProtKB-KW"/>
</dbReference>
<dbReference type="GO" id="GO:0016887">
    <property type="term" value="F:ATP hydrolysis activity"/>
    <property type="evidence" value="ECO:0007669"/>
    <property type="project" value="InterPro"/>
</dbReference>
<dbReference type="SUPFAM" id="SSF52540">
    <property type="entry name" value="P-loop containing nucleoside triphosphate hydrolases"/>
    <property type="match status" value="1"/>
</dbReference>
<dbReference type="InterPro" id="IPR003593">
    <property type="entry name" value="AAA+_ATPase"/>
</dbReference>
<dbReference type="STRING" id="1231391.GCA_000308195_01074"/>
<dbReference type="Pfam" id="PF00005">
    <property type="entry name" value="ABC_tran"/>
    <property type="match status" value="1"/>
</dbReference>
<dbReference type="InterPro" id="IPR003439">
    <property type="entry name" value="ABC_transporter-like_ATP-bd"/>
</dbReference>
<comment type="similarity">
    <text evidence="1">Belongs to the ABC transporter superfamily.</text>
</comment>
<dbReference type="EMBL" id="QEKO01000004">
    <property type="protein sequence ID" value="PVY61193.1"/>
    <property type="molecule type" value="Genomic_DNA"/>
</dbReference>
<dbReference type="CDD" id="cd03293">
    <property type="entry name" value="ABC_NrtD_SsuB_transporters"/>
    <property type="match status" value="1"/>
</dbReference>
<dbReference type="InterPro" id="IPR017871">
    <property type="entry name" value="ABC_transporter-like_CS"/>
</dbReference>
<keyword evidence="4" id="KW-0547">Nucleotide-binding</keyword>
<keyword evidence="8" id="KW-1185">Reference proteome</keyword>
<dbReference type="PANTHER" id="PTHR42788:SF13">
    <property type="entry name" value="ALIPHATIC SULFONATES IMPORT ATP-BINDING PROTEIN SSUB"/>
    <property type="match status" value="1"/>
</dbReference>
<evidence type="ECO:0000259" key="6">
    <source>
        <dbReference type="PROSITE" id="PS50893"/>
    </source>
</evidence>
<dbReference type="Proteomes" id="UP000246145">
    <property type="component" value="Unassembled WGS sequence"/>
</dbReference>
<reference evidence="7 8" key="1">
    <citation type="submission" date="2018-04" db="EMBL/GenBank/DDBJ databases">
        <title>Genomic Encyclopedia of Type Strains, Phase IV (KMG-IV): sequencing the most valuable type-strain genomes for metagenomic binning, comparative biology and taxonomic classification.</title>
        <authorList>
            <person name="Goeker M."/>
        </authorList>
    </citation>
    <scope>NUCLEOTIDE SEQUENCE [LARGE SCALE GENOMIC DNA]</scope>
    <source>
        <strain evidence="7 8">DSM 10065</strain>
    </source>
</reference>
<accession>A0A2U1CJM1</accession>
<keyword evidence="2" id="KW-0813">Transport</keyword>
<sequence>MMTSTSETPLRPAQASPGEALIQMRQLRKVYRKRNEEFLAVSDVSMDIHEGDMVSLVGPSGCGKSTLLKILAGLHEHDGGTLQIGGPNNVFNPGRDVGMVFQQPVLLKWRTILDNVLLPADILGLNKKAATARAHELLDMVGLTGFADKLPYELSGGMQQRAAIARALIHDPKLVLMDEPFGALDALTREKMNLEMLRIWGETKKTFVVVTHSIQEAVFLGTHCAVLTAGPARMADFFAIDLPTPRHLLLKTQNEFGEYVRRIYDLLGVD</sequence>
<gene>
    <name evidence="7" type="ORF">C7440_2743</name>
</gene>
<evidence type="ECO:0000256" key="3">
    <source>
        <dbReference type="ARBA" id="ARBA00022475"/>
    </source>
</evidence>
<name>A0A2U1CJM1_9BURK</name>
<organism evidence="7 8">
    <name type="scientific">Pusillimonas noertemannii</name>
    <dbReference type="NCBI Taxonomy" id="305977"/>
    <lineage>
        <taxon>Bacteria</taxon>
        <taxon>Pseudomonadati</taxon>
        <taxon>Pseudomonadota</taxon>
        <taxon>Betaproteobacteria</taxon>
        <taxon>Burkholderiales</taxon>
        <taxon>Alcaligenaceae</taxon>
        <taxon>Pusillimonas</taxon>
    </lineage>
</organism>
<keyword evidence="5 7" id="KW-0067">ATP-binding</keyword>
<evidence type="ECO:0000313" key="8">
    <source>
        <dbReference type="Proteomes" id="UP000246145"/>
    </source>
</evidence>
<dbReference type="InterPro" id="IPR027417">
    <property type="entry name" value="P-loop_NTPase"/>
</dbReference>
<dbReference type="PROSITE" id="PS00211">
    <property type="entry name" value="ABC_TRANSPORTER_1"/>
    <property type="match status" value="1"/>
</dbReference>
<comment type="caution">
    <text evidence="7">The sequence shown here is derived from an EMBL/GenBank/DDBJ whole genome shotgun (WGS) entry which is preliminary data.</text>
</comment>
<dbReference type="PANTHER" id="PTHR42788">
    <property type="entry name" value="TAURINE IMPORT ATP-BINDING PROTEIN-RELATED"/>
    <property type="match status" value="1"/>
</dbReference>
<evidence type="ECO:0000256" key="4">
    <source>
        <dbReference type="ARBA" id="ARBA00022741"/>
    </source>
</evidence>
<evidence type="ECO:0000256" key="5">
    <source>
        <dbReference type="ARBA" id="ARBA00022840"/>
    </source>
</evidence>
<proteinExistence type="inferred from homology"/>
<dbReference type="RefSeq" id="WP_207775415.1">
    <property type="nucleotide sequence ID" value="NZ_JACCEX010000004.1"/>
</dbReference>
<dbReference type="InterPro" id="IPR050166">
    <property type="entry name" value="ABC_transporter_ATP-bind"/>
</dbReference>
<evidence type="ECO:0000313" key="7">
    <source>
        <dbReference type="EMBL" id="PVY61193.1"/>
    </source>
</evidence>
<dbReference type="SMART" id="SM00382">
    <property type="entry name" value="AAA"/>
    <property type="match status" value="1"/>
</dbReference>
<dbReference type="PROSITE" id="PS50893">
    <property type="entry name" value="ABC_TRANSPORTER_2"/>
    <property type="match status" value="1"/>
</dbReference>
<dbReference type="AlphaFoldDB" id="A0A2U1CJM1"/>
<feature type="domain" description="ABC transporter" evidence="6">
    <location>
        <begin position="22"/>
        <end position="254"/>
    </location>
</feature>
<keyword evidence="3" id="KW-1003">Cell membrane</keyword>
<evidence type="ECO:0000256" key="1">
    <source>
        <dbReference type="ARBA" id="ARBA00005417"/>
    </source>
</evidence>
<evidence type="ECO:0000256" key="2">
    <source>
        <dbReference type="ARBA" id="ARBA00022448"/>
    </source>
</evidence>
<protein>
    <submittedName>
        <fullName evidence="7">NitT/TauT family transport system ATP-binding protein</fullName>
    </submittedName>
</protein>
<keyword evidence="3" id="KW-0472">Membrane</keyword>
<dbReference type="Gene3D" id="3.40.50.300">
    <property type="entry name" value="P-loop containing nucleotide triphosphate hydrolases"/>
    <property type="match status" value="1"/>
</dbReference>